<dbReference type="InterPro" id="IPR054206">
    <property type="entry name" value="DUF6912"/>
</dbReference>
<dbReference type="Proteomes" id="UP001589748">
    <property type="component" value="Unassembled WGS sequence"/>
</dbReference>
<evidence type="ECO:0000313" key="1">
    <source>
        <dbReference type="EMBL" id="MFB9378699.1"/>
    </source>
</evidence>
<dbReference type="RefSeq" id="WP_380136585.1">
    <property type="nucleotide sequence ID" value="NZ_JBHLUI010000008.1"/>
</dbReference>
<evidence type="ECO:0000313" key="2">
    <source>
        <dbReference type="Proteomes" id="UP001589748"/>
    </source>
</evidence>
<organism evidence="1 2">
    <name type="scientific">Kineococcus gynurae</name>
    <dbReference type="NCBI Taxonomy" id="452979"/>
    <lineage>
        <taxon>Bacteria</taxon>
        <taxon>Bacillati</taxon>
        <taxon>Actinomycetota</taxon>
        <taxon>Actinomycetes</taxon>
        <taxon>Kineosporiales</taxon>
        <taxon>Kineosporiaceae</taxon>
        <taxon>Kineococcus</taxon>
    </lineage>
</organism>
<name>A0ABV5LXC6_9ACTN</name>
<gene>
    <name evidence="1" type="ORF">ACFFVI_17185</name>
</gene>
<proteinExistence type="predicted"/>
<sequence>MRVYWPTTLAHLAETLGGETLASGPVTVHAVTPTLRDYYADADPRDLEEELEFVAMTDAAGQSLRLLAGEGDAARPRRCVAALEVADGGVLDGPGGRGSWSAPERSQVVLAGDLRPAQLVSVHVDGEEAEADVRAALAALPAADAGDEDAAFVVENTEGHDLLWYDATEVALLLLEP</sequence>
<dbReference type="Pfam" id="PF21853">
    <property type="entry name" value="DUF6912"/>
    <property type="match status" value="1"/>
</dbReference>
<reference evidence="1 2" key="1">
    <citation type="submission" date="2024-09" db="EMBL/GenBank/DDBJ databases">
        <authorList>
            <person name="Sun Q."/>
            <person name="Mori K."/>
        </authorList>
    </citation>
    <scope>NUCLEOTIDE SEQUENCE [LARGE SCALE GENOMIC DNA]</scope>
    <source>
        <strain evidence="1 2">TISTR 1856</strain>
    </source>
</reference>
<comment type="caution">
    <text evidence="1">The sequence shown here is derived from an EMBL/GenBank/DDBJ whole genome shotgun (WGS) entry which is preliminary data.</text>
</comment>
<keyword evidence="2" id="KW-1185">Reference proteome</keyword>
<dbReference type="EMBL" id="JBHMDM010000007">
    <property type="protein sequence ID" value="MFB9378699.1"/>
    <property type="molecule type" value="Genomic_DNA"/>
</dbReference>
<accession>A0ABV5LXC6</accession>
<protein>
    <submittedName>
        <fullName evidence="1">DUF6912 family protein</fullName>
    </submittedName>
</protein>